<evidence type="ECO:0000313" key="2">
    <source>
        <dbReference type="Proteomes" id="UP001362899"/>
    </source>
</evidence>
<reference evidence="1 2" key="1">
    <citation type="journal article" date="2023" name="Elife">
        <title>Identification of key yeast species and microbe-microbe interactions impacting larval growth of Drosophila in the wild.</title>
        <authorList>
            <person name="Mure A."/>
            <person name="Sugiura Y."/>
            <person name="Maeda R."/>
            <person name="Honda K."/>
            <person name="Sakurai N."/>
            <person name="Takahashi Y."/>
            <person name="Watada M."/>
            <person name="Katoh T."/>
            <person name="Gotoh A."/>
            <person name="Gotoh Y."/>
            <person name="Taniguchi I."/>
            <person name="Nakamura K."/>
            <person name="Hayashi T."/>
            <person name="Katayama T."/>
            <person name="Uemura T."/>
            <person name="Hattori Y."/>
        </authorList>
    </citation>
    <scope>NUCLEOTIDE SEQUENCE [LARGE SCALE GENOMIC DNA]</scope>
    <source>
        <strain evidence="1 2">SB-73</strain>
    </source>
</reference>
<comment type="caution">
    <text evidence="1">The sequence shown here is derived from an EMBL/GenBank/DDBJ whole genome shotgun (WGS) entry which is preliminary data.</text>
</comment>
<protein>
    <submittedName>
        <fullName evidence="1">Uncharacterized protein</fullName>
    </submittedName>
</protein>
<dbReference type="Pfam" id="PF17234">
    <property type="entry name" value="MPM1"/>
    <property type="match status" value="1"/>
</dbReference>
<dbReference type="EMBL" id="BTGC01000003">
    <property type="protein sequence ID" value="GMM49618.1"/>
    <property type="molecule type" value="Genomic_DNA"/>
</dbReference>
<keyword evidence="2" id="KW-1185">Reference proteome</keyword>
<evidence type="ECO:0000313" key="1">
    <source>
        <dbReference type="EMBL" id="GMM49618.1"/>
    </source>
</evidence>
<name>A0AAV5RFS8_STABA</name>
<dbReference type="AlphaFoldDB" id="A0AAV5RFS8"/>
<dbReference type="InterPro" id="IPR035187">
    <property type="entry name" value="Mpm1"/>
</dbReference>
<gene>
    <name evidence="1" type="ORF">DASB73_005760</name>
</gene>
<sequence>MAGKTDKPSNDNENAVDLFDAWSNAAVGNVSDFLKNTFGSWNQVGRRIDSFFPVDSDATEAYPVPTLGQYSSCLDKGGKSIWTEDGYWRCLLKGAAPPSNLKQFPDYISFLEYQKELTASKIHSEADKLKYLGLSEGSKFSTKFISEEEAKGKTVAAQSSSTEAATLQNGLTEFRTKTIKYYDDGTASIKTTTDSSTKPPRSFW</sequence>
<dbReference type="Proteomes" id="UP001362899">
    <property type="component" value="Unassembled WGS sequence"/>
</dbReference>
<proteinExistence type="predicted"/>
<accession>A0AAV5RFS8</accession>
<organism evidence="1 2">
    <name type="scientific">Starmerella bacillaris</name>
    <name type="common">Yeast</name>
    <name type="synonym">Candida zemplinina</name>
    <dbReference type="NCBI Taxonomy" id="1247836"/>
    <lineage>
        <taxon>Eukaryota</taxon>
        <taxon>Fungi</taxon>
        <taxon>Dikarya</taxon>
        <taxon>Ascomycota</taxon>
        <taxon>Saccharomycotina</taxon>
        <taxon>Dipodascomycetes</taxon>
        <taxon>Dipodascales</taxon>
        <taxon>Trichomonascaceae</taxon>
        <taxon>Starmerella</taxon>
    </lineage>
</organism>